<reference evidence="1 2" key="2">
    <citation type="submission" date="2018-10" db="EMBL/GenBank/DDBJ databases">
        <authorList>
            <consortium name="Pathogen Informatics"/>
        </authorList>
    </citation>
    <scope>NUCLEOTIDE SEQUENCE [LARGE SCALE GENOMIC DNA]</scope>
</reference>
<name>A0A0N4VMX9_ENTVE</name>
<dbReference type="Proteomes" id="UP000274131">
    <property type="component" value="Unassembled WGS sequence"/>
</dbReference>
<evidence type="ECO:0000313" key="2">
    <source>
        <dbReference type="Proteomes" id="UP000274131"/>
    </source>
</evidence>
<reference evidence="3" key="1">
    <citation type="submission" date="2017-02" db="UniProtKB">
        <authorList>
            <consortium name="WormBaseParasite"/>
        </authorList>
    </citation>
    <scope>IDENTIFICATION</scope>
</reference>
<protein>
    <submittedName>
        <fullName evidence="3">SERTA domain-containing protein</fullName>
    </submittedName>
</protein>
<dbReference type="EMBL" id="UXUI01012225">
    <property type="protein sequence ID" value="VDD96774.1"/>
    <property type="molecule type" value="Genomic_DNA"/>
</dbReference>
<dbReference type="AlphaFoldDB" id="A0A0N4VMX9"/>
<dbReference type="WBParaSite" id="EVEC_0001231901-mRNA-1">
    <property type="protein sequence ID" value="EVEC_0001231901-mRNA-1"/>
    <property type="gene ID" value="EVEC_0001231901"/>
</dbReference>
<sequence length="377" mass="43182">MVVPYFCNYQVDPSFQTLNHCSTVWDNGTNLNGAVNSYFFDANKTSVTQQPHTTWSSSRYDFGYAPGEPIFEPEVLPNTGHSDTIQVEPSTSACVPNIYGVYPLRKCKPPKKNLKYLQQCHHQQQQHHQLQLLHQRLAVEQNLTNIGPLPGIAPRRANCMFGKTMFSETVNEEQGCSLSAQPKTVHYRSPYLNNNRDYYLDFDEITQMKKVIDSLLPMQKLSPTTTPPTTTSFTPEMTNYYGKNMSTVLTAESSHFNTGRRRNINSDTVFLKKTSENSSRQRNGGGLLKTLSDAVNLAVSTVGSYQDLNLSAEWFWLRRYLSTHWTVQWVRPSQVCLNHLNHHQKRNQNHCEIRGIHFKINDCSAQIFHSQQTKERS</sequence>
<evidence type="ECO:0000313" key="1">
    <source>
        <dbReference type="EMBL" id="VDD96774.1"/>
    </source>
</evidence>
<keyword evidence="2" id="KW-1185">Reference proteome</keyword>
<evidence type="ECO:0000313" key="3">
    <source>
        <dbReference type="WBParaSite" id="EVEC_0001231901-mRNA-1"/>
    </source>
</evidence>
<gene>
    <name evidence="1" type="ORF">EVEC_LOCUS11525</name>
</gene>
<organism evidence="3">
    <name type="scientific">Enterobius vermicularis</name>
    <name type="common">Human pinworm</name>
    <dbReference type="NCBI Taxonomy" id="51028"/>
    <lineage>
        <taxon>Eukaryota</taxon>
        <taxon>Metazoa</taxon>
        <taxon>Ecdysozoa</taxon>
        <taxon>Nematoda</taxon>
        <taxon>Chromadorea</taxon>
        <taxon>Rhabditida</taxon>
        <taxon>Spirurina</taxon>
        <taxon>Oxyuridomorpha</taxon>
        <taxon>Oxyuroidea</taxon>
        <taxon>Oxyuridae</taxon>
        <taxon>Enterobius</taxon>
    </lineage>
</organism>
<accession>A0A0N4VMX9</accession>
<proteinExistence type="predicted"/>